<dbReference type="STRING" id="43775.SAMN04489760_1184"/>
<accession>A0A1H7YS63</accession>
<dbReference type="PANTHER" id="PTHR30329:SF21">
    <property type="entry name" value="LIPOPROTEIN YIAD-RELATED"/>
    <property type="match status" value="1"/>
</dbReference>
<proteinExistence type="predicted"/>
<feature type="signal peptide" evidence="5">
    <location>
        <begin position="1"/>
        <end position="23"/>
    </location>
</feature>
<dbReference type="RefSeq" id="WP_175476509.1">
    <property type="nucleotide sequence ID" value="NZ_FOBS01000018.1"/>
</dbReference>
<dbReference type="CDD" id="cd07185">
    <property type="entry name" value="OmpA_C-like"/>
    <property type="match status" value="1"/>
</dbReference>
<evidence type="ECO:0000256" key="1">
    <source>
        <dbReference type="ARBA" id="ARBA00004442"/>
    </source>
</evidence>
<keyword evidence="2 4" id="KW-0472">Membrane</keyword>
<dbReference type="InterPro" id="IPR006664">
    <property type="entry name" value="OMP_bac"/>
</dbReference>
<dbReference type="Proteomes" id="UP000198744">
    <property type="component" value="Unassembled WGS sequence"/>
</dbReference>
<feature type="chain" id="PRO_5011749037" evidence="5">
    <location>
        <begin position="24"/>
        <end position="202"/>
    </location>
</feature>
<dbReference type="PROSITE" id="PS51123">
    <property type="entry name" value="OMPA_2"/>
    <property type="match status" value="1"/>
</dbReference>
<name>A0A1H7YS63_9BACT</name>
<gene>
    <name evidence="7" type="ORF">SAMN04489760_1184</name>
</gene>
<keyword evidence="3" id="KW-0998">Cell outer membrane</keyword>
<evidence type="ECO:0000256" key="5">
    <source>
        <dbReference type="SAM" id="SignalP"/>
    </source>
</evidence>
<evidence type="ECO:0000256" key="4">
    <source>
        <dbReference type="PROSITE-ProRule" id="PRU00473"/>
    </source>
</evidence>
<dbReference type="PROSITE" id="PS51257">
    <property type="entry name" value="PROKAR_LIPOPROTEIN"/>
    <property type="match status" value="1"/>
</dbReference>
<evidence type="ECO:0000313" key="7">
    <source>
        <dbReference type="EMBL" id="SEM49116.1"/>
    </source>
</evidence>
<evidence type="ECO:0000259" key="6">
    <source>
        <dbReference type="PROSITE" id="PS51123"/>
    </source>
</evidence>
<dbReference type="PANTHER" id="PTHR30329">
    <property type="entry name" value="STATOR ELEMENT OF FLAGELLAR MOTOR COMPLEX"/>
    <property type="match status" value="1"/>
</dbReference>
<dbReference type="SUPFAM" id="SSF103088">
    <property type="entry name" value="OmpA-like"/>
    <property type="match status" value="1"/>
</dbReference>
<dbReference type="InterPro" id="IPR006665">
    <property type="entry name" value="OmpA-like"/>
</dbReference>
<sequence>MARIFLRFIFALCVAILLTACTAGNSMIVLLPDQDGKTGAIEIHNQGGSLRLDAPNQATEILSLQTPPTPPKVLKEDEIKRLFGKAMEAMPGAPVHYALYFLSDSKELTEESKGKLDDVLLSINRIQPAEISIVGHTDRVGERKRNFRLGLDRAMTVKHLLVARGVDPGMVEVSSHGEDNPLIKTADEVSEPENRRVEIVIR</sequence>
<reference evidence="7 8" key="1">
    <citation type="submission" date="2016-10" db="EMBL/GenBank/DDBJ databases">
        <authorList>
            <person name="de Groot N.N."/>
        </authorList>
    </citation>
    <scope>NUCLEOTIDE SEQUENCE [LARGE SCALE GENOMIC DNA]</scope>
    <source>
        <strain evidence="7 8">DSM 8423</strain>
    </source>
</reference>
<evidence type="ECO:0000313" key="8">
    <source>
        <dbReference type="Proteomes" id="UP000198744"/>
    </source>
</evidence>
<dbReference type="Pfam" id="PF00691">
    <property type="entry name" value="OmpA"/>
    <property type="match status" value="1"/>
</dbReference>
<dbReference type="GO" id="GO:0009279">
    <property type="term" value="C:cell outer membrane"/>
    <property type="evidence" value="ECO:0007669"/>
    <property type="project" value="UniProtKB-SubCell"/>
</dbReference>
<organism evidence="7 8">
    <name type="scientific">Syntrophus gentianae</name>
    <dbReference type="NCBI Taxonomy" id="43775"/>
    <lineage>
        <taxon>Bacteria</taxon>
        <taxon>Pseudomonadati</taxon>
        <taxon>Thermodesulfobacteriota</taxon>
        <taxon>Syntrophia</taxon>
        <taxon>Syntrophales</taxon>
        <taxon>Syntrophaceae</taxon>
        <taxon>Syntrophus</taxon>
    </lineage>
</organism>
<dbReference type="AlphaFoldDB" id="A0A1H7YS63"/>
<keyword evidence="8" id="KW-1185">Reference proteome</keyword>
<evidence type="ECO:0000256" key="2">
    <source>
        <dbReference type="ARBA" id="ARBA00023136"/>
    </source>
</evidence>
<protein>
    <submittedName>
        <fullName evidence="7">OmpA family protein</fullName>
    </submittedName>
</protein>
<dbReference type="PRINTS" id="PR01021">
    <property type="entry name" value="OMPADOMAIN"/>
</dbReference>
<dbReference type="EMBL" id="FOBS01000018">
    <property type="protein sequence ID" value="SEM49116.1"/>
    <property type="molecule type" value="Genomic_DNA"/>
</dbReference>
<dbReference type="Gene3D" id="3.30.1330.60">
    <property type="entry name" value="OmpA-like domain"/>
    <property type="match status" value="1"/>
</dbReference>
<dbReference type="InterPro" id="IPR050330">
    <property type="entry name" value="Bact_OuterMem_StrucFunc"/>
</dbReference>
<keyword evidence="5" id="KW-0732">Signal</keyword>
<feature type="domain" description="OmpA-like" evidence="6">
    <location>
        <begin position="88"/>
        <end position="202"/>
    </location>
</feature>
<dbReference type="InterPro" id="IPR036737">
    <property type="entry name" value="OmpA-like_sf"/>
</dbReference>
<evidence type="ECO:0000256" key="3">
    <source>
        <dbReference type="ARBA" id="ARBA00023237"/>
    </source>
</evidence>
<comment type="subcellular location">
    <subcellularLocation>
        <location evidence="1">Cell outer membrane</location>
    </subcellularLocation>
</comment>